<evidence type="ECO:0000313" key="2">
    <source>
        <dbReference type="EMBL" id="VWP00745.1"/>
    </source>
</evidence>
<name>A0A5K1K472_9APHY</name>
<feature type="compositionally biased region" description="Polar residues" evidence="1">
    <location>
        <begin position="108"/>
        <end position="125"/>
    </location>
</feature>
<evidence type="ECO:0000256" key="1">
    <source>
        <dbReference type="SAM" id="MobiDB-lite"/>
    </source>
</evidence>
<gene>
    <name evidence="2" type="primary">G4NES9</name>
</gene>
<protein>
    <submittedName>
        <fullName evidence="2">Short-chain dehydrogenase/reductase SDR</fullName>
    </submittedName>
</protein>
<accession>A0A5K1K472</accession>
<feature type="compositionally biased region" description="Low complexity" evidence="1">
    <location>
        <begin position="287"/>
        <end position="297"/>
    </location>
</feature>
<dbReference type="AlphaFoldDB" id="A0A5K1K472"/>
<feature type="compositionally biased region" description="Gly residues" evidence="1">
    <location>
        <begin position="298"/>
        <end position="307"/>
    </location>
</feature>
<feature type="region of interest" description="Disordered" evidence="1">
    <location>
        <begin position="99"/>
        <end position="133"/>
    </location>
</feature>
<feature type="region of interest" description="Disordered" evidence="1">
    <location>
        <begin position="230"/>
        <end position="309"/>
    </location>
</feature>
<dbReference type="EMBL" id="LR728770">
    <property type="protein sequence ID" value="VWP00745.1"/>
    <property type="molecule type" value="Genomic_DNA"/>
</dbReference>
<feature type="compositionally biased region" description="Polar residues" evidence="1">
    <location>
        <begin position="230"/>
        <end position="239"/>
    </location>
</feature>
<feature type="region of interest" description="Disordered" evidence="1">
    <location>
        <begin position="142"/>
        <end position="161"/>
    </location>
</feature>
<feature type="compositionally biased region" description="Low complexity" evidence="1">
    <location>
        <begin position="261"/>
        <end position="278"/>
    </location>
</feature>
<feature type="compositionally biased region" description="Pro residues" evidence="1">
    <location>
        <begin position="250"/>
        <end position="260"/>
    </location>
</feature>
<reference evidence="2" key="1">
    <citation type="submission" date="2019-10" db="EMBL/GenBank/DDBJ databases">
        <authorList>
            <person name="Nor Muhammad N."/>
        </authorList>
    </citation>
    <scope>NUCLEOTIDE SEQUENCE</scope>
</reference>
<organism evidence="2">
    <name type="scientific">Ganoderma boninense</name>
    <dbReference type="NCBI Taxonomy" id="34458"/>
    <lineage>
        <taxon>Eukaryota</taxon>
        <taxon>Fungi</taxon>
        <taxon>Dikarya</taxon>
        <taxon>Basidiomycota</taxon>
        <taxon>Agaricomycotina</taxon>
        <taxon>Agaricomycetes</taxon>
        <taxon>Polyporales</taxon>
        <taxon>Polyporaceae</taxon>
        <taxon>Ganoderma</taxon>
    </lineage>
</organism>
<sequence length="477" mass="50368">MSAFGLLANSYIEFYNPDARAWEKEKLCAVRSVESQQRVLFRVCRSIIDGLEDSECPGIDAEIRLQEESRCTPAIPLLYHPMDTTSPRKRPADELLTQPLSKHHRARSTQSSVLLHPSTNTTENSPALPKPAERRCEDHIEIETPVVQPPSPSPTSSPSVSVSAITPALMSTPSTSEVRPRQLSHYVPHTPISPMHYAPSNFGPMATLQQRANIPISTESSLAMAVTPPTHTLPLQRSPQAPARANLHPTPNPNPTPSPTPSSTSLPSSSRLLAPNPSGVDRSPTPASAVSTTQGTSSGAGTGGAGGKAWPHGKYVCEVHAGFAAMEETMARDATVKQPEAFRRAFGVPHKKSTVCSHKKVWKSAPQDVLAEWRARGREDGALWSEFVRTVEGKDAKRAGVGTGMGGGGGGGAAAADGAGVAAAAFGSPQGGVLQLGPGPRTVPTPAAAVAAMGVQGLGMTSLRQPQPPFFGEQQYR</sequence>
<proteinExistence type="predicted"/>